<proteinExistence type="predicted"/>
<reference evidence="1" key="1">
    <citation type="submission" date="2015-12" db="EMBL/GenBank/DDBJ databases">
        <title>Update maize B73 reference genome by single molecule sequencing technologies.</title>
        <authorList>
            <consortium name="Maize Genome Sequencing Project"/>
            <person name="Ware D."/>
        </authorList>
    </citation>
    <scope>NUCLEOTIDE SEQUENCE</scope>
    <source>
        <tissue evidence="1">Seedling</tissue>
    </source>
</reference>
<evidence type="ECO:0000313" key="1">
    <source>
        <dbReference type="EMBL" id="AQL06115.1"/>
    </source>
</evidence>
<protein>
    <submittedName>
        <fullName evidence="1">Uncharacterized protein</fullName>
    </submittedName>
</protein>
<dbReference type="EMBL" id="CM000785">
    <property type="protein sequence ID" value="AQL06115.1"/>
    <property type="molecule type" value="Genomic_DNA"/>
</dbReference>
<dbReference type="AlphaFoldDB" id="A0A1D6P8H8"/>
<sequence>MQRREVGKYFFVNLKVCFLLPTRTAYQLGSDSVNKGQYPISTTHTAPGICTMLPVKYNFRQVYAQRGT</sequence>
<organism evidence="1">
    <name type="scientific">Zea mays</name>
    <name type="common">Maize</name>
    <dbReference type="NCBI Taxonomy" id="4577"/>
    <lineage>
        <taxon>Eukaryota</taxon>
        <taxon>Viridiplantae</taxon>
        <taxon>Streptophyta</taxon>
        <taxon>Embryophyta</taxon>
        <taxon>Tracheophyta</taxon>
        <taxon>Spermatophyta</taxon>
        <taxon>Magnoliopsida</taxon>
        <taxon>Liliopsida</taxon>
        <taxon>Poales</taxon>
        <taxon>Poaceae</taxon>
        <taxon>PACMAD clade</taxon>
        <taxon>Panicoideae</taxon>
        <taxon>Andropogonodae</taxon>
        <taxon>Andropogoneae</taxon>
        <taxon>Tripsacinae</taxon>
        <taxon>Zea</taxon>
    </lineage>
</organism>
<dbReference type="EMBL" id="CM000785">
    <property type="protein sequence ID" value="AQL06110.1"/>
    <property type="molecule type" value="Genomic_DNA"/>
</dbReference>
<name>A0A1D6P8H8_MAIZE</name>
<gene>
    <name evidence="1" type="ORF">ZEAMMB73_Zm00001d047301</name>
</gene>
<accession>A0A1D6P8H8</accession>
<dbReference type="EMBL" id="CM000785">
    <property type="protein sequence ID" value="AQL06119.1"/>
    <property type="molecule type" value="Genomic_DNA"/>
</dbReference>
<dbReference type="EMBL" id="CM000785">
    <property type="protein sequence ID" value="AQL06116.1"/>
    <property type="molecule type" value="Genomic_DNA"/>
</dbReference>
<dbReference type="EMBL" id="CM000785">
    <property type="protein sequence ID" value="AQL06124.1"/>
    <property type="molecule type" value="Genomic_DNA"/>
</dbReference>